<sequence length="119" mass="13723">MSDIYKVLTEEEWHAATTSGQIITNLDEEDGFVHFSTSKQLALTLHLYFKDQKKVVLLQIDKENIKDNLVFEKTNSEGRTGTFPHLYGKLTTQDVINTWCLDRCGFELPKEVLVESEKK</sequence>
<dbReference type="SUPFAM" id="SSF56399">
    <property type="entry name" value="ADP-ribosylation"/>
    <property type="match status" value="1"/>
</dbReference>
<dbReference type="Proteomes" id="UP000315283">
    <property type="component" value="Unassembled WGS sequence"/>
</dbReference>
<protein>
    <submittedName>
        <fullName evidence="1">DUF952 domain-containing protein</fullName>
    </submittedName>
</protein>
<name>A0A520N3T6_9GAMM</name>
<evidence type="ECO:0000313" key="1">
    <source>
        <dbReference type="EMBL" id="RZO28161.1"/>
    </source>
</evidence>
<dbReference type="Gene3D" id="3.20.170.20">
    <property type="entry name" value="Protein of unknown function DUF952"/>
    <property type="match status" value="1"/>
</dbReference>
<organism evidence="1 2">
    <name type="scientific">SAR86 cluster bacterium</name>
    <dbReference type="NCBI Taxonomy" id="2030880"/>
    <lineage>
        <taxon>Bacteria</taxon>
        <taxon>Pseudomonadati</taxon>
        <taxon>Pseudomonadota</taxon>
        <taxon>Gammaproteobacteria</taxon>
        <taxon>SAR86 cluster</taxon>
    </lineage>
</organism>
<proteinExistence type="predicted"/>
<evidence type="ECO:0000313" key="2">
    <source>
        <dbReference type="Proteomes" id="UP000315283"/>
    </source>
</evidence>
<reference evidence="1 2" key="1">
    <citation type="submission" date="2019-02" db="EMBL/GenBank/DDBJ databases">
        <title>Prokaryotic population dynamics and viral predation in marine succession experiment using metagenomics: the confinement effect.</title>
        <authorList>
            <person name="Haro-Moreno J.M."/>
            <person name="Rodriguez-Valera F."/>
            <person name="Lopez-Perez M."/>
        </authorList>
    </citation>
    <scope>NUCLEOTIDE SEQUENCE [LARGE SCALE GENOMIC DNA]</scope>
    <source>
        <strain evidence="1">MED-G164</strain>
    </source>
</reference>
<dbReference type="EMBL" id="SHBJ01000018">
    <property type="protein sequence ID" value="RZO28161.1"/>
    <property type="molecule type" value="Genomic_DNA"/>
</dbReference>
<dbReference type="InterPro" id="IPR009297">
    <property type="entry name" value="DUF952"/>
</dbReference>
<accession>A0A520N3T6</accession>
<dbReference type="AlphaFoldDB" id="A0A520N3T6"/>
<dbReference type="PANTHER" id="PTHR34129">
    <property type="entry name" value="BLR1139 PROTEIN"/>
    <property type="match status" value="1"/>
</dbReference>
<dbReference type="Pfam" id="PF06108">
    <property type="entry name" value="DUF952"/>
    <property type="match status" value="1"/>
</dbReference>
<dbReference type="PANTHER" id="PTHR34129:SF1">
    <property type="entry name" value="DUF952 DOMAIN-CONTAINING PROTEIN"/>
    <property type="match status" value="1"/>
</dbReference>
<gene>
    <name evidence="1" type="ORF">EVA97_03110</name>
</gene>
<comment type="caution">
    <text evidence="1">The sequence shown here is derived from an EMBL/GenBank/DDBJ whole genome shotgun (WGS) entry which is preliminary data.</text>
</comment>